<reference evidence="3" key="2">
    <citation type="submission" date="2019-10" db="EMBL/GenBank/DDBJ databases">
        <authorList>
            <consortium name="NCBI Genome Project"/>
        </authorList>
    </citation>
    <scope>NUCLEOTIDE SEQUENCE</scope>
    <source>
        <strain evidence="3">NI907</strain>
    </source>
</reference>
<evidence type="ECO:0000313" key="2">
    <source>
        <dbReference type="Proteomes" id="UP000515153"/>
    </source>
</evidence>
<dbReference type="AlphaFoldDB" id="A0A6P8BGF5"/>
<protein>
    <submittedName>
        <fullName evidence="3">Uncharacterized protein</fullName>
    </submittedName>
</protein>
<organism evidence="2 3">
    <name type="scientific">Pyricularia grisea</name>
    <name type="common">Crabgrass-specific blast fungus</name>
    <name type="synonym">Magnaporthe grisea</name>
    <dbReference type="NCBI Taxonomy" id="148305"/>
    <lineage>
        <taxon>Eukaryota</taxon>
        <taxon>Fungi</taxon>
        <taxon>Dikarya</taxon>
        <taxon>Ascomycota</taxon>
        <taxon>Pezizomycotina</taxon>
        <taxon>Sordariomycetes</taxon>
        <taxon>Sordariomycetidae</taxon>
        <taxon>Magnaporthales</taxon>
        <taxon>Pyriculariaceae</taxon>
        <taxon>Pyricularia</taxon>
    </lineage>
</organism>
<dbReference type="KEGG" id="pgri:PgNI_00071"/>
<accession>A0A6P8BGF5</accession>
<dbReference type="Proteomes" id="UP000515153">
    <property type="component" value="Unplaced"/>
</dbReference>
<evidence type="ECO:0000256" key="1">
    <source>
        <dbReference type="SAM" id="MobiDB-lite"/>
    </source>
</evidence>
<feature type="region of interest" description="Disordered" evidence="1">
    <location>
        <begin position="56"/>
        <end position="80"/>
    </location>
</feature>
<reference evidence="3" key="1">
    <citation type="journal article" date="2019" name="Mol. Biol. Evol.">
        <title>Blast fungal genomes show frequent chromosomal changes, gene gains and losses, and effector gene turnover.</title>
        <authorList>
            <person name="Gomez Luciano L.B."/>
            <person name="Jason Tsai I."/>
            <person name="Chuma I."/>
            <person name="Tosa Y."/>
            <person name="Chen Y.H."/>
            <person name="Li J.Y."/>
            <person name="Li M.Y."/>
            <person name="Jade Lu M.Y."/>
            <person name="Nakayashiki H."/>
            <person name="Li W.H."/>
        </authorList>
    </citation>
    <scope>NUCLEOTIDE SEQUENCE</scope>
    <source>
        <strain evidence="3">NI907</strain>
    </source>
</reference>
<gene>
    <name evidence="3" type="ORF">PgNI_00071</name>
</gene>
<sequence length="80" mass="8830">MSRSGIVFLSPALLFANCTDHPRVRLLLGNVDSIDSTPQPRQDERCRAVPRADRPVVGQSTTGLWNHSDDCREKTENGPA</sequence>
<proteinExistence type="predicted"/>
<feature type="compositionally biased region" description="Basic and acidic residues" evidence="1">
    <location>
        <begin position="67"/>
        <end position="80"/>
    </location>
</feature>
<keyword evidence="2" id="KW-1185">Reference proteome</keyword>
<dbReference type="GeneID" id="41955069"/>
<dbReference type="RefSeq" id="XP_030986285.1">
    <property type="nucleotide sequence ID" value="XM_031120155.1"/>
</dbReference>
<evidence type="ECO:0000313" key="3">
    <source>
        <dbReference type="RefSeq" id="XP_030986285.1"/>
    </source>
</evidence>
<reference evidence="3" key="3">
    <citation type="submission" date="2025-08" db="UniProtKB">
        <authorList>
            <consortium name="RefSeq"/>
        </authorList>
    </citation>
    <scope>IDENTIFICATION</scope>
    <source>
        <strain evidence="3">NI907</strain>
    </source>
</reference>
<name>A0A6P8BGF5_PYRGI</name>